<keyword evidence="11" id="KW-1185">Reference proteome</keyword>
<evidence type="ECO:0000256" key="1">
    <source>
        <dbReference type="ARBA" id="ARBA00004651"/>
    </source>
</evidence>
<gene>
    <name evidence="10" type="ORF">SAMN05421505_102166</name>
</gene>
<accession>A0A1G7S757</accession>
<dbReference type="CDD" id="cd07731">
    <property type="entry name" value="ComA-like_MBL-fold"/>
    <property type="match status" value="1"/>
</dbReference>
<dbReference type="Pfam" id="PF03772">
    <property type="entry name" value="Competence"/>
    <property type="match status" value="1"/>
</dbReference>
<feature type="transmembrane region" description="Helical" evidence="7">
    <location>
        <begin position="329"/>
        <end position="345"/>
    </location>
</feature>
<feature type="transmembrane region" description="Helical" evidence="7">
    <location>
        <begin position="375"/>
        <end position="392"/>
    </location>
</feature>
<feature type="transmembrane region" description="Helical" evidence="7">
    <location>
        <begin position="467"/>
        <end position="487"/>
    </location>
</feature>
<proteinExistence type="predicted"/>
<dbReference type="InterPro" id="IPR035681">
    <property type="entry name" value="ComA-like_MBL"/>
</dbReference>
<keyword evidence="4 7" id="KW-1133">Transmembrane helix</keyword>
<dbReference type="STRING" id="504805.SAMN05421505_102166"/>
<dbReference type="InterPro" id="IPR004477">
    <property type="entry name" value="ComEC_N"/>
</dbReference>
<organism evidence="10 11">
    <name type="scientific">Sinosporangium album</name>
    <dbReference type="NCBI Taxonomy" id="504805"/>
    <lineage>
        <taxon>Bacteria</taxon>
        <taxon>Bacillati</taxon>
        <taxon>Actinomycetota</taxon>
        <taxon>Actinomycetes</taxon>
        <taxon>Streptosporangiales</taxon>
        <taxon>Streptosporangiaceae</taxon>
        <taxon>Sinosporangium</taxon>
    </lineage>
</organism>
<evidence type="ECO:0000313" key="10">
    <source>
        <dbReference type="EMBL" id="SDG18010.1"/>
    </source>
</evidence>
<dbReference type="Proteomes" id="UP000198923">
    <property type="component" value="Unassembled WGS sequence"/>
</dbReference>
<name>A0A1G7S757_9ACTN</name>
<evidence type="ECO:0000256" key="3">
    <source>
        <dbReference type="ARBA" id="ARBA00022692"/>
    </source>
</evidence>
<sequence length="807" mass="83165">MVDGVSRRWARLTRKQAVSEEGPGGAAVHGHAIHLGVPALAVWVTALVLLGCSAATSVWMAAVSAAACLGLAFRVRRRGNAISRPSWSTVGLAAAVGVCAVSVVVAFRSHAIAEGPVAEAARMRAEVEIELVLTGDPRRLPTSGGPVERERFAVDGRIETLHYAGAWSHVRVPVVVLATGGAWNGLLPSQRVRLEGRLVPADRGELLAALVLARGSPQVVGGASPLQQAAGALRAGLREASDVLPSDQRGLLPGLVVGDTSRMDAQVEQDFDDAGLSHLTAVSGANLAYVAGAALALSRLVGLPLAPRAAFAVLAMVAFAVVARPSPSVLRALVMGVVAATALGTGRPRHGLTALAVAVLGLILFEPSLARSYGFALSVTATAGILVFAPPWRRRLATRMPQWPAEAIAVPAAAQLAVTPVLVLMAGGLNPVAVPANLLAGPAVPVATILGFAAALVAPLQMEVARWLVWPAGLATGWIITVAHHAAALPLGTLPWPGGLPGVLLLLAGVPLAVAVLRHTALRRAAVAATAGILIAVVAIRPLVAPWPPGRWLLVACDVGQGDALAVAAGPGRAVVVDTGPEPVAVSRCLRRLGVHDVPLVVFTHPHLDHVGGWTGVSRGRRVGGLLTSPSHDPAEDRGPSQDPALRTTRRWSALPGTRWTSGPSEFTVLGPLNDAPVVGPRDGTAVNNTSVVLHVRWRAGSAILSGDIETEAQADLLRAGLPQADVLKVPHHGSASQDFAFLAAFKARTALISAGADNDYGHPAPATLARLNWLGIRTFRTDLSGDLAIVEHNGGLAVVTRGRTPP</sequence>
<evidence type="ECO:0000256" key="4">
    <source>
        <dbReference type="ARBA" id="ARBA00022989"/>
    </source>
</evidence>
<dbReference type="EMBL" id="FNCN01000002">
    <property type="protein sequence ID" value="SDG18010.1"/>
    <property type="molecule type" value="Genomic_DNA"/>
</dbReference>
<dbReference type="SUPFAM" id="SSF56281">
    <property type="entry name" value="Metallo-hydrolase/oxidoreductase"/>
    <property type="match status" value="1"/>
</dbReference>
<dbReference type="InterPro" id="IPR001279">
    <property type="entry name" value="Metallo-B-lactamas"/>
</dbReference>
<dbReference type="Pfam" id="PF00753">
    <property type="entry name" value="Lactamase_B"/>
    <property type="match status" value="1"/>
</dbReference>
<feature type="transmembrane region" description="Helical" evidence="7">
    <location>
        <begin position="85"/>
        <end position="107"/>
    </location>
</feature>
<dbReference type="PANTHER" id="PTHR30619:SF1">
    <property type="entry name" value="RECOMBINATION PROTEIN 2"/>
    <property type="match status" value="1"/>
</dbReference>
<feature type="transmembrane region" description="Helical" evidence="7">
    <location>
        <begin position="438"/>
        <end position="460"/>
    </location>
</feature>
<dbReference type="AlphaFoldDB" id="A0A1G7S757"/>
<feature type="domain" description="ComEC/Rec2-related protein" evidence="9">
    <location>
        <begin position="255"/>
        <end position="516"/>
    </location>
</feature>
<feature type="transmembrane region" description="Helical" evidence="7">
    <location>
        <begin position="499"/>
        <end position="518"/>
    </location>
</feature>
<feature type="transmembrane region" description="Helical" evidence="7">
    <location>
        <begin position="525"/>
        <end position="544"/>
    </location>
</feature>
<dbReference type="GO" id="GO:0005886">
    <property type="term" value="C:plasma membrane"/>
    <property type="evidence" value="ECO:0007669"/>
    <property type="project" value="UniProtKB-SubCell"/>
</dbReference>
<feature type="region of interest" description="Disordered" evidence="6">
    <location>
        <begin position="625"/>
        <end position="649"/>
    </location>
</feature>
<evidence type="ECO:0000256" key="5">
    <source>
        <dbReference type="ARBA" id="ARBA00023136"/>
    </source>
</evidence>
<evidence type="ECO:0000256" key="6">
    <source>
        <dbReference type="SAM" id="MobiDB-lite"/>
    </source>
</evidence>
<dbReference type="Gene3D" id="3.60.15.10">
    <property type="entry name" value="Ribonuclease Z/Hydroxyacylglutathione hydrolase-like"/>
    <property type="match status" value="1"/>
</dbReference>
<feature type="transmembrane region" description="Helical" evidence="7">
    <location>
        <begin position="305"/>
        <end position="323"/>
    </location>
</feature>
<evidence type="ECO:0000313" key="11">
    <source>
        <dbReference type="Proteomes" id="UP000198923"/>
    </source>
</evidence>
<dbReference type="PANTHER" id="PTHR30619">
    <property type="entry name" value="DNA INTERNALIZATION/COMPETENCE PROTEIN COMEC/REC2"/>
    <property type="match status" value="1"/>
</dbReference>
<dbReference type="NCBIfam" id="TIGR00360">
    <property type="entry name" value="ComEC_N-term"/>
    <property type="match status" value="1"/>
</dbReference>
<dbReference type="InterPro" id="IPR052159">
    <property type="entry name" value="Competence_DNA_uptake"/>
</dbReference>
<keyword evidence="3 7" id="KW-0812">Transmembrane</keyword>
<keyword evidence="2" id="KW-1003">Cell membrane</keyword>
<keyword evidence="5 7" id="KW-0472">Membrane</keyword>
<dbReference type="InterPro" id="IPR036866">
    <property type="entry name" value="RibonucZ/Hydroxyglut_hydro"/>
</dbReference>
<evidence type="ECO:0000256" key="2">
    <source>
        <dbReference type="ARBA" id="ARBA00022475"/>
    </source>
</evidence>
<reference evidence="10 11" key="1">
    <citation type="submission" date="2016-10" db="EMBL/GenBank/DDBJ databases">
        <authorList>
            <person name="de Groot N.N."/>
        </authorList>
    </citation>
    <scope>NUCLEOTIDE SEQUENCE [LARGE SCALE GENOMIC DNA]</scope>
    <source>
        <strain evidence="10 11">CPCC 201354</strain>
    </source>
</reference>
<dbReference type="RefSeq" id="WP_245690732.1">
    <property type="nucleotide sequence ID" value="NZ_FNCN01000002.1"/>
</dbReference>
<feature type="transmembrane region" description="Helical" evidence="7">
    <location>
        <begin position="40"/>
        <end position="73"/>
    </location>
</feature>
<feature type="transmembrane region" description="Helical" evidence="7">
    <location>
        <begin position="404"/>
        <end position="426"/>
    </location>
</feature>
<protein>
    <submittedName>
        <fullName evidence="10">Competence protein ComEC</fullName>
    </submittedName>
</protein>
<evidence type="ECO:0000259" key="8">
    <source>
        <dbReference type="Pfam" id="PF00753"/>
    </source>
</evidence>
<evidence type="ECO:0000256" key="7">
    <source>
        <dbReference type="SAM" id="Phobius"/>
    </source>
</evidence>
<feature type="domain" description="Metallo-beta-lactamase" evidence="8">
    <location>
        <begin position="558"/>
        <end position="754"/>
    </location>
</feature>
<comment type="subcellular location">
    <subcellularLocation>
        <location evidence="1">Cell membrane</location>
        <topology evidence="1">Multi-pass membrane protein</topology>
    </subcellularLocation>
</comment>
<evidence type="ECO:0000259" key="9">
    <source>
        <dbReference type="Pfam" id="PF03772"/>
    </source>
</evidence>